<evidence type="ECO:0000256" key="11">
    <source>
        <dbReference type="ARBA" id="ARBA00023212"/>
    </source>
</evidence>
<organism evidence="21 22">
    <name type="scientific">Molorchus minor</name>
    <dbReference type="NCBI Taxonomy" id="1323400"/>
    <lineage>
        <taxon>Eukaryota</taxon>
        <taxon>Metazoa</taxon>
        <taxon>Ecdysozoa</taxon>
        <taxon>Arthropoda</taxon>
        <taxon>Hexapoda</taxon>
        <taxon>Insecta</taxon>
        <taxon>Pterygota</taxon>
        <taxon>Neoptera</taxon>
        <taxon>Endopterygota</taxon>
        <taxon>Coleoptera</taxon>
        <taxon>Polyphaga</taxon>
        <taxon>Cucujiformia</taxon>
        <taxon>Chrysomeloidea</taxon>
        <taxon>Cerambycidae</taxon>
        <taxon>Lamiinae</taxon>
        <taxon>Monochamini</taxon>
        <taxon>Molorchus</taxon>
    </lineage>
</organism>
<evidence type="ECO:0000259" key="18">
    <source>
        <dbReference type="Pfam" id="PF12780"/>
    </source>
</evidence>
<feature type="compositionally biased region" description="Basic and acidic residues" evidence="13">
    <location>
        <begin position="717"/>
        <end position="731"/>
    </location>
</feature>
<evidence type="ECO:0000259" key="14">
    <source>
        <dbReference type="Pfam" id="PF08385"/>
    </source>
</evidence>
<dbReference type="Pfam" id="PF12774">
    <property type="entry name" value="AAA_6"/>
    <property type="match status" value="1"/>
</dbReference>
<evidence type="ECO:0000256" key="10">
    <source>
        <dbReference type="ARBA" id="ARBA00023175"/>
    </source>
</evidence>
<evidence type="ECO:0000256" key="13">
    <source>
        <dbReference type="SAM" id="MobiDB-lite"/>
    </source>
</evidence>
<evidence type="ECO:0000256" key="3">
    <source>
        <dbReference type="ARBA" id="ARBA00022490"/>
    </source>
</evidence>
<dbReference type="Pfam" id="PF17852">
    <property type="entry name" value="Dynein_AAA_lid"/>
    <property type="match status" value="1"/>
</dbReference>
<dbReference type="EMBL" id="JAPWTJ010000988">
    <property type="protein sequence ID" value="KAJ8974478.1"/>
    <property type="molecule type" value="Genomic_DNA"/>
</dbReference>
<dbReference type="InterPro" id="IPR027417">
    <property type="entry name" value="P-loop_NTPase"/>
</dbReference>
<comment type="subcellular location">
    <subcellularLocation>
        <location evidence="1">Cytoplasm</location>
        <location evidence="1">Cytoskeleton</location>
    </subcellularLocation>
</comment>
<comment type="similarity">
    <text evidence="2">Belongs to the dynein heavy chain family.</text>
</comment>
<keyword evidence="8" id="KW-0243">Dynein</keyword>
<accession>A0ABQ9J8P1</accession>
<feature type="domain" description="Dynein heavy chain coiled coil stalk" evidence="17">
    <location>
        <begin position="2916"/>
        <end position="3027"/>
    </location>
</feature>
<protein>
    <submittedName>
        <fullName evidence="21">Uncharacterized protein</fullName>
    </submittedName>
</protein>
<dbReference type="Gene3D" id="1.20.920.30">
    <property type="match status" value="1"/>
</dbReference>
<evidence type="ECO:0000256" key="7">
    <source>
        <dbReference type="ARBA" id="ARBA00022840"/>
    </source>
</evidence>
<dbReference type="Pfam" id="PF12777">
    <property type="entry name" value="MT"/>
    <property type="match status" value="1"/>
</dbReference>
<proteinExistence type="inferred from homology"/>
<feature type="domain" description="Dynein heavy chain linker" evidence="15">
    <location>
        <begin position="1170"/>
        <end position="1573"/>
    </location>
</feature>
<evidence type="ECO:0000313" key="21">
    <source>
        <dbReference type="EMBL" id="KAJ8974478.1"/>
    </source>
</evidence>
<sequence>MKSQTILPMPEGMSVVFHAVQHFVESGGEEIDSQLKTALENAVMKWSTIVNEVLKQTSLNCFAEGANPTPRAEVEFWNARNTNLESIYDQLHDPRVKKMGQYLELTKSTYSPTFNGLFKKVVAALVEARDVCLYLKTFLPHISHIEDNDFLESKIHLRPLAHCLGLIWASSKYYASSDRIIILMKMVGNMIIEAVDKALDPGSIFQGDPEEMQEKVILSMDLIKFFLKSFEYVRENLSSYYKEPVEGEEPPVQKPWAFHLRNAFQRLINFIGRLDVVNKILMTQIEFSKLEKVEIGGIKGRWLSQKCNEVFEDFLKTYAVFPNITYEILDLKEQRLISDFSTFNINCEDLDRRLAAIFSQAFDECNNLEQTFKFLSIVGGLINRPIINAELTHKFHTIIDMLNYDLDIVKLIYDDGKANGIPIDKNYPKVAGTLLWLFKLKTRITKPSADFKLLENDIVTCEDAEFMLSKVNEMLEILNKEQREVFLAWCNYAPGQIKISMDKLQIIRLPDGLLKLNFDKELEEILRELKYLKQMELEDIPEEAEELFNRSEEIVNVIYKFNRIIEWYNYLKTCTSRYEYDLIEYEIQAIDELLIQVIEVDTWSTGDPDVVENIYDTVKGVTDRVKQAQKKTRRKKNLLSTEDRSERVQKRKEQVTACSEQLDRVVRENFFLFFKVEMEEEMPEEEEVEEEEEPPPEPEKKGGKAKKGKDKPKKPPKKTESEILREEEEAARLAEEEERAKQRELVWVPYLEDLDHTIKELMEIAVEVSFYFFLKEMGYIRPITPLFELIMELHEPDIIFIPSAEIEEPNNFYVFVTGLLEDIYSMGELMIRVNPEEIDIPYSTYCKEEPGIKAKYDEIVENIGNAMDQSLDYTKEFDQYVQLWIEDRHIRLEEFLKYAKYLSLEELDMIRDETGPGVPEVHPTVPQFKDKIDYYEELYKKVETIPLEHILMDGWLRLDVKPLRQAILNTVCKWGNLFKQHLYNRVVNSLEELDDFIAEAIAAMQVPLEEGDYEGLLKVMGYLFKVKERQLETDVMFEPLQEIINLLKEYGVEFPEEIHVQLHEIPDRWNQCKKGNFLVAASTKQTVAPLQAAQVNAIKRRINLFEIRQSMYRDQFKKLPFFNWDCPSVYPLLDKINRELSELESQRDKLQEQVELFELELPEFKPMRFVRKEIKQVKQLWDYTNVVKSCVDEWKMTLWKKIDVENMEMECKKYGKEIRGMDKEIKGWDVYIQLEAMIKNMLTSLRAVTELQNPAIRERHWIELMKATKVRFVMDDSTTLNDLLELKLHKYEEDVKNIVDKAVKEMAMEKLLKEINATWGTMQFSTEYHERTRLNLLVVSEEIIETLEENQVALQNMMTSKFIDFFLGEVSDWQKKLSNADVVINVFFEVQRKWSYLESIFIGSEDIRHQLPEDSKRFDRVDREFKEVLIDMERNLNIVASTYKPGLSNKLETLLADLTLCEKALNDYLETKRLAFPRFYFVSPVDLLDILSNGNQPELIQRHLTKLFDSLAKLQFVQQGGKNTKVAKAMIAKQFDETVPFVKNCDCSGKVEVWLNNLIEAMRKTLHDVFAEAVSAYDEKPREVWIFDYPAQPALCGTQIWWAAETGMAFAKLEEGYENALKDYQRKQINQLNSLIMLLIGDLTNSDRQKIMSICTIDVHSRDVVAKMIQMKVENSQAFQWQCQLRHRWDDKEKDCFVNICDAQFRYFYEYLGNSDRLVITPLTDRCYITLTQSLHLIMGGAPAGPAGTGKTETTKDLGKGLGMAVYVFNCSEQMDYKSIGNIYKGLAQTGCWGCFDEFNRISVEVLSVVAVQVKTIQDAIKYKRQRFLFLGQDILLIPSVGIFITMNPGYAGRTELPENLKALFRPCAMVVPDFALICENMLVAQGFLEARLLARKFITLYTLCKELLSKQDHYDWGLRAIKSVLVVAGALKRDDRQRPEDQVLMRALRDFNIPKIVTDDVPVFMGLIGDLFPALDVPRKRSLDFEKIIKKTAVELKLQPEDGFILKVVQLEELFAVRHSVFIIGNTGTGKTMVWKTLNRTYYNQKRKPFYNDLNPKAVTNDELFGVINPSTREWKDGLFSVIMRDQANLPGDGPKWIVLDGDIDPMWIESLNTLMDDNKVLTLASNERIALTPAMRLLFEIANLKTATPATVSRAGILYINPADLGWNPFIASWIDTRTQQSEKANLMILFDKYVPSCLEIIRTKLKKITPICDTAHLEMLCTLLDCFLTPENVPPDCPKDWNEFSKWFVNEFKSVKFPVGGNVFSYYIDSETKRFLPWTDLVKDFELDPDIPLQATLVNTAETTRIRFFLDRLMARKAPVMLVGLAGSGKTVIVAEKLNSLSDNYAVTNVPFNFYTTSEMLQNILETPLEKKAGRVYGPPGSKTMIYFIDDMNMPEVDKYFTVQPHTLIRQFMDYEHWYDRTKLSLKDIHNVQFISCMNPTAGSFTINPRLQRHFSVFAVSFPSQEAAYHIYNTIFSQHLADPTKKFNPNVSKLCSDIVQAAITLHQRVAQNFLPTAIKFHYTFTLRDLSNIFQGMLFTAGEAVNSQVQIVRLWMHESSRVYGDKLVETKDMESFDKIVGEVVKKGFPEMDEAAIMETPLIFCHFAEGIGDPKYFPILNFNHLSRLLNEALSGYNDLVAAMNLVLFEDAMYHICRINRIMEAPRGNALLIGVGGSGKQSLSRLAAFISSFEVFQIQLKKGYSMNDMKVDIAALYLKCGIKSIGIVFLVTDAQVPEEKYLVLVNDMLASGEISDLLPDEDVENVLNAVKGEVKAVGLPETRENCWRFFIERVRRLLKIVLCFSPVGSTLRVRSRKFPALVNCTSIDWFHEWPQEALQSVSKRFLSEIEALPKELVESVSDFMSYVHSTVNDLSQVYLLNEKRYNYTTPKSFLEQIDLYSKLLTDKTNYVTDNIERLQNGLTKLESTSEEVDGLKDVLAVQEVEVKAKNEAATKMIVVLSAENEKVAKEQEIASEEEAKVKVIEEDVSVKAKICQEDLVKAEPALLAAQEALNTLNKNNLTELKSLPRRQTQS</sequence>
<dbReference type="InterPro" id="IPR013602">
    <property type="entry name" value="Dynein_heavy_linker"/>
</dbReference>
<keyword evidence="11" id="KW-0206">Cytoskeleton</keyword>
<dbReference type="Gene3D" id="3.40.50.300">
    <property type="entry name" value="P-loop containing nucleotide triphosphate hydrolases"/>
    <property type="match status" value="3"/>
</dbReference>
<evidence type="ECO:0000256" key="6">
    <source>
        <dbReference type="ARBA" id="ARBA00022741"/>
    </source>
</evidence>
<dbReference type="InterPro" id="IPR026983">
    <property type="entry name" value="DHC"/>
</dbReference>
<keyword evidence="5" id="KW-0677">Repeat</keyword>
<dbReference type="Proteomes" id="UP001162164">
    <property type="component" value="Unassembled WGS sequence"/>
</dbReference>
<dbReference type="InterPro" id="IPR042228">
    <property type="entry name" value="Dynein_linker_3"/>
</dbReference>
<evidence type="ECO:0000259" key="20">
    <source>
        <dbReference type="Pfam" id="PF17857"/>
    </source>
</evidence>
<dbReference type="Gene3D" id="1.20.140.100">
    <property type="entry name" value="Dynein heavy chain, N-terminal domain 2"/>
    <property type="match status" value="1"/>
</dbReference>
<dbReference type="Pfam" id="PF08393">
    <property type="entry name" value="DHC_N2"/>
    <property type="match status" value="1"/>
</dbReference>
<feature type="domain" description="Dynein heavy chain tail" evidence="14">
    <location>
        <begin position="38"/>
        <end position="605"/>
    </location>
</feature>
<evidence type="ECO:0000256" key="9">
    <source>
        <dbReference type="ARBA" id="ARBA00023054"/>
    </source>
</evidence>
<evidence type="ECO:0000313" key="22">
    <source>
        <dbReference type="Proteomes" id="UP001162164"/>
    </source>
</evidence>
<evidence type="ECO:0000256" key="2">
    <source>
        <dbReference type="ARBA" id="ARBA00008887"/>
    </source>
</evidence>
<evidence type="ECO:0000256" key="4">
    <source>
        <dbReference type="ARBA" id="ARBA00022701"/>
    </source>
</evidence>
<evidence type="ECO:0000256" key="5">
    <source>
        <dbReference type="ARBA" id="ARBA00022737"/>
    </source>
</evidence>
<dbReference type="InterPro" id="IPR043157">
    <property type="entry name" value="Dynein_AAA1S"/>
</dbReference>
<keyword evidence="10" id="KW-0505">Motor protein</keyword>
<dbReference type="Pfam" id="PF08385">
    <property type="entry name" value="DHC_N1"/>
    <property type="match status" value="1"/>
</dbReference>
<dbReference type="InterPro" id="IPR041589">
    <property type="entry name" value="DNAH3_AAA_lid_1"/>
</dbReference>
<feature type="compositionally biased region" description="Basic and acidic residues" evidence="13">
    <location>
        <begin position="641"/>
        <end position="653"/>
    </location>
</feature>
<evidence type="ECO:0000259" key="19">
    <source>
        <dbReference type="Pfam" id="PF17852"/>
    </source>
</evidence>
<dbReference type="Gene3D" id="3.20.180.20">
    <property type="entry name" value="Dynein heavy chain, N-terminal domain 2"/>
    <property type="match status" value="1"/>
</dbReference>
<dbReference type="InterPro" id="IPR042222">
    <property type="entry name" value="Dynein_2_N"/>
</dbReference>
<dbReference type="Gene3D" id="1.20.920.20">
    <property type="match status" value="1"/>
</dbReference>
<dbReference type="InterPro" id="IPR013594">
    <property type="entry name" value="Dynein_heavy_tail"/>
</dbReference>
<dbReference type="PANTHER" id="PTHR46532:SF11">
    <property type="entry name" value="DYNEIN AXONEMAL HEAVY CHAIN 12"/>
    <property type="match status" value="1"/>
</dbReference>
<feature type="compositionally biased region" description="Acidic residues" evidence="13">
    <location>
        <begin position="681"/>
        <end position="696"/>
    </location>
</feature>
<evidence type="ECO:0000259" key="17">
    <source>
        <dbReference type="Pfam" id="PF12777"/>
    </source>
</evidence>
<dbReference type="SUPFAM" id="SSF52540">
    <property type="entry name" value="P-loop containing nucleoside triphosphate hydrolases"/>
    <property type="match status" value="4"/>
</dbReference>
<keyword evidence="3" id="KW-0963">Cytoplasm</keyword>
<evidence type="ECO:0000259" key="15">
    <source>
        <dbReference type="Pfam" id="PF08393"/>
    </source>
</evidence>
<keyword evidence="6" id="KW-0547">Nucleotide-binding</keyword>
<dbReference type="PANTHER" id="PTHR46532">
    <property type="entry name" value="MALE FERTILITY FACTOR KL5"/>
    <property type="match status" value="1"/>
</dbReference>
<name>A0ABQ9J8P1_9CUCU</name>
<feature type="compositionally biased region" description="Basic residues" evidence="13">
    <location>
        <begin position="627"/>
        <end position="637"/>
    </location>
</feature>
<feature type="region of interest" description="Disordered" evidence="13">
    <location>
        <begin position="626"/>
        <end position="653"/>
    </location>
</feature>
<dbReference type="Pfam" id="PF17857">
    <property type="entry name" value="AAA_lid_1"/>
    <property type="match status" value="1"/>
</dbReference>
<evidence type="ECO:0000256" key="8">
    <source>
        <dbReference type="ARBA" id="ARBA00023017"/>
    </source>
</evidence>
<dbReference type="Pfam" id="PF12775">
    <property type="entry name" value="AAA_7"/>
    <property type="match status" value="1"/>
</dbReference>
<evidence type="ECO:0000259" key="16">
    <source>
        <dbReference type="Pfam" id="PF12774"/>
    </source>
</evidence>
<reference evidence="21" key="1">
    <citation type="journal article" date="2023" name="Insect Mol. Biol.">
        <title>Genome sequencing provides insights into the evolution of gene families encoding plant cell wall-degrading enzymes in longhorned beetles.</title>
        <authorList>
            <person name="Shin N.R."/>
            <person name="Okamura Y."/>
            <person name="Kirsch R."/>
            <person name="Pauchet Y."/>
        </authorList>
    </citation>
    <scope>NUCLEOTIDE SEQUENCE</scope>
    <source>
        <strain evidence="21">MMC_N1</strain>
    </source>
</reference>
<feature type="coiled-coil region" evidence="12">
    <location>
        <begin position="1133"/>
        <end position="1160"/>
    </location>
</feature>
<dbReference type="Gene3D" id="1.20.58.1120">
    <property type="match status" value="1"/>
</dbReference>
<dbReference type="InterPro" id="IPR024317">
    <property type="entry name" value="Dynein_heavy_chain_D4_dom"/>
</dbReference>
<feature type="coiled-coil region" evidence="12">
    <location>
        <begin position="2959"/>
        <end position="2987"/>
    </location>
</feature>
<dbReference type="InterPro" id="IPR024743">
    <property type="entry name" value="Dynein_HC_stalk"/>
</dbReference>
<comment type="caution">
    <text evidence="21">The sequence shown here is derived from an EMBL/GenBank/DDBJ whole genome shotgun (WGS) entry which is preliminary data.</text>
</comment>
<gene>
    <name evidence="21" type="ORF">NQ317_016132</name>
</gene>
<dbReference type="Gene3D" id="1.10.287.2620">
    <property type="match status" value="1"/>
</dbReference>
<feature type="domain" description="Dynein heavy chain hydrolytic ATP-binding dynein motor region" evidence="16">
    <location>
        <begin position="1707"/>
        <end position="2033"/>
    </location>
</feature>
<keyword evidence="22" id="KW-1185">Reference proteome</keyword>
<feature type="domain" description="Dynein heavy chain 3 AAA+ lid" evidence="20">
    <location>
        <begin position="2502"/>
        <end position="2595"/>
    </location>
</feature>
<evidence type="ECO:0000256" key="1">
    <source>
        <dbReference type="ARBA" id="ARBA00004245"/>
    </source>
</evidence>
<feature type="domain" description="Dynein heavy chain AAA 5 extension" evidence="19">
    <location>
        <begin position="2192"/>
        <end position="2234"/>
    </location>
</feature>
<keyword evidence="7" id="KW-0067">ATP-binding</keyword>
<feature type="compositionally biased region" description="Basic residues" evidence="13">
    <location>
        <begin position="703"/>
        <end position="716"/>
    </location>
</feature>
<feature type="domain" description="Dynein heavy chain AAA module D4" evidence="18">
    <location>
        <begin position="2644"/>
        <end position="2903"/>
    </location>
</feature>
<dbReference type="Gene3D" id="1.10.8.710">
    <property type="match status" value="1"/>
</dbReference>
<dbReference type="Pfam" id="PF12780">
    <property type="entry name" value="AAA_8"/>
    <property type="match status" value="1"/>
</dbReference>
<evidence type="ECO:0000256" key="12">
    <source>
        <dbReference type="SAM" id="Coils"/>
    </source>
</evidence>
<dbReference type="InterPro" id="IPR041466">
    <property type="entry name" value="Dynein_AAA5_ext"/>
</dbReference>
<dbReference type="InterPro" id="IPR035699">
    <property type="entry name" value="AAA_6"/>
</dbReference>
<keyword evidence="4" id="KW-0493">Microtubule</keyword>
<keyword evidence="9 12" id="KW-0175">Coiled coil</keyword>
<feature type="region of interest" description="Disordered" evidence="13">
    <location>
        <begin position="681"/>
        <end position="731"/>
    </location>
</feature>